<accession>A0A8C9NPA4</accession>
<evidence type="ECO:0000313" key="9">
    <source>
        <dbReference type="Ensembl" id="ENSSCAP00000020746.1"/>
    </source>
</evidence>
<dbReference type="PRINTS" id="PR00762">
    <property type="entry name" value="CLCHANNEL"/>
</dbReference>
<evidence type="ECO:0000256" key="1">
    <source>
        <dbReference type="ARBA" id="ARBA00004141"/>
    </source>
</evidence>
<name>A0A8C9NPA4_SERCA</name>
<keyword evidence="2 8" id="KW-0812">Transmembrane</keyword>
<organism evidence="9 10">
    <name type="scientific">Serinus canaria</name>
    <name type="common">Island canary</name>
    <name type="synonym">Fringilla canaria</name>
    <dbReference type="NCBI Taxonomy" id="9135"/>
    <lineage>
        <taxon>Eukaryota</taxon>
        <taxon>Metazoa</taxon>
        <taxon>Chordata</taxon>
        <taxon>Craniata</taxon>
        <taxon>Vertebrata</taxon>
        <taxon>Euteleostomi</taxon>
        <taxon>Archelosauria</taxon>
        <taxon>Archosauria</taxon>
        <taxon>Dinosauria</taxon>
        <taxon>Saurischia</taxon>
        <taxon>Theropoda</taxon>
        <taxon>Coelurosauria</taxon>
        <taxon>Aves</taxon>
        <taxon>Neognathae</taxon>
        <taxon>Neoaves</taxon>
        <taxon>Telluraves</taxon>
        <taxon>Australaves</taxon>
        <taxon>Passeriformes</taxon>
        <taxon>Passeroidea</taxon>
        <taxon>Fringillidae</taxon>
        <taxon>Carduelinae</taxon>
        <taxon>Serinus</taxon>
    </lineage>
</organism>
<keyword evidence="7" id="KW-0813">Transport</keyword>
<evidence type="ECO:0000256" key="7">
    <source>
        <dbReference type="ARBA" id="ARBA00023303"/>
    </source>
</evidence>
<dbReference type="Gene3D" id="1.10.3080.10">
    <property type="entry name" value="Clc chloride channel"/>
    <property type="match status" value="1"/>
</dbReference>
<keyword evidence="7" id="KW-0406">Ion transport</keyword>
<dbReference type="GO" id="GO:0005247">
    <property type="term" value="F:voltage-gated chloride channel activity"/>
    <property type="evidence" value="ECO:0007669"/>
    <property type="project" value="TreeGrafter"/>
</dbReference>
<keyword evidence="3" id="KW-0677">Repeat</keyword>
<dbReference type="PANTHER" id="PTHR45720:SF4">
    <property type="entry name" value="CHLORIDE CHANNEL PROTEIN 1"/>
    <property type="match status" value="1"/>
</dbReference>
<evidence type="ECO:0000256" key="6">
    <source>
        <dbReference type="ARBA" id="ARBA00023136"/>
    </source>
</evidence>
<dbReference type="GeneTree" id="ENSGT00940000157383"/>
<dbReference type="GO" id="GO:0005886">
    <property type="term" value="C:plasma membrane"/>
    <property type="evidence" value="ECO:0007669"/>
    <property type="project" value="TreeGrafter"/>
</dbReference>
<feature type="transmembrane region" description="Helical" evidence="8">
    <location>
        <begin position="57"/>
        <end position="79"/>
    </location>
</feature>
<feature type="transmembrane region" description="Helical" evidence="8">
    <location>
        <begin position="100"/>
        <end position="122"/>
    </location>
</feature>
<dbReference type="Pfam" id="PF00654">
    <property type="entry name" value="Voltage_CLC"/>
    <property type="match status" value="1"/>
</dbReference>
<evidence type="ECO:0000313" key="10">
    <source>
        <dbReference type="Proteomes" id="UP000694409"/>
    </source>
</evidence>
<comment type="subcellular location">
    <subcellularLocation>
        <location evidence="1">Membrane</location>
        <topology evidence="1">Multi-pass membrane protein</topology>
    </subcellularLocation>
</comment>
<keyword evidence="6 8" id="KW-0472">Membrane</keyword>
<protein>
    <submittedName>
        <fullName evidence="9">Uncharacterized protein</fullName>
    </submittedName>
</protein>
<evidence type="ECO:0000256" key="2">
    <source>
        <dbReference type="ARBA" id="ARBA00022692"/>
    </source>
</evidence>
<sequence length="235" mass="25627">EAATLLKKQAQRNNGRPLKRDSQVQIKEEHYSKCQGRDNSCFIPCYQILGRPLGEDWIFLVLLGLVMALVSWGVDYASAKTVQAYKWMYGALHPNVPLQYAVWVAVPLSLILFAASFCHFVSPQAVGSGIPELKTIMRGVVLKEYLTLKAFVAKVVALTAGLGSGMPVGKEGFFSASRSPPLTLLCAITGEASLQPPLVPSCSESWLSGTRMQLPSQPSSEQTSAWISPLICKRN</sequence>
<evidence type="ECO:0000256" key="3">
    <source>
        <dbReference type="ARBA" id="ARBA00022737"/>
    </source>
</evidence>
<dbReference type="AlphaFoldDB" id="A0A8C9NPA4"/>
<proteinExistence type="predicted"/>
<evidence type="ECO:0000256" key="5">
    <source>
        <dbReference type="ARBA" id="ARBA00023122"/>
    </source>
</evidence>
<reference evidence="9" key="1">
    <citation type="submission" date="2025-08" db="UniProtKB">
        <authorList>
            <consortium name="Ensembl"/>
        </authorList>
    </citation>
    <scope>IDENTIFICATION</scope>
</reference>
<keyword evidence="5" id="KW-0129">CBS domain</keyword>
<dbReference type="Ensembl" id="ENSSCAT00000023167.1">
    <property type="protein sequence ID" value="ENSSCAP00000020746.1"/>
    <property type="gene ID" value="ENSSCAG00000014950.1"/>
</dbReference>
<dbReference type="OMA" id="WLSGTRM"/>
<keyword evidence="7" id="KW-0407">Ion channel</keyword>
<dbReference type="InterPro" id="IPR050970">
    <property type="entry name" value="Cl_channel_volt-gated"/>
</dbReference>
<keyword evidence="10" id="KW-1185">Reference proteome</keyword>
<dbReference type="SUPFAM" id="SSF81340">
    <property type="entry name" value="Clc chloride channel"/>
    <property type="match status" value="1"/>
</dbReference>
<dbReference type="PANTHER" id="PTHR45720">
    <property type="entry name" value="CHLORIDE CHANNEL PROTEIN 2"/>
    <property type="match status" value="1"/>
</dbReference>
<keyword evidence="4 8" id="KW-1133">Transmembrane helix</keyword>
<evidence type="ECO:0000256" key="8">
    <source>
        <dbReference type="SAM" id="Phobius"/>
    </source>
</evidence>
<dbReference type="InterPro" id="IPR014743">
    <property type="entry name" value="Cl-channel_core"/>
</dbReference>
<dbReference type="Proteomes" id="UP000694409">
    <property type="component" value="Unassembled WGS sequence"/>
</dbReference>
<evidence type="ECO:0000256" key="4">
    <source>
        <dbReference type="ARBA" id="ARBA00022989"/>
    </source>
</evidence>
<dbReference type="InterPro" id="IPR001807">
    <property type="entry name" value="ClC"/>
</dbReference>
<reference evidence="9" key="2">
    <citation type="submission" date="2025-09" db="UniProtKB">
        <authorList>
            <consortium name="Ensembl"/>
        </authorList>
    </citation>
    <scope>IDENTIFICATION</scope>
</reference>